<sequence>MEYYQLKGESVELKDAPEVIKLLPLGHVRSEKGDFEVDQESFDLMRRRFLERGLDLVIDYEHQTLKDVQAPAAGWVKDLILQEDAIAAKVEWTPRAKEYLKNREYRYLSPVVLVRRSDNKAVVMHSGALTNTPAIDHMFAVVNKGSDGEKEGGTGMETLLKKLAALLGLPEEASEEDVLKAFEDRIGGGNGEGNTPDQKKKEGSGVETEDGAAGTNLEEEKVVANKIICSLLGLKAGAPTSEAAAAIMALKSGIDSTAAGRLRELEEKLAKRDADDAVEMALKSGKIAPAQKEWASAYALKDPSGFKDFVEKAPQVVPMEEIQFATDAAVLKGAHPEGLDRAAKAVFAQLGISDDDYKTYGR</sequence>
<reference evidence="2" key="1">
    <citation type="journal article" date="2021" name="Proc. Natl. Acad. Sci. U.S.A.">
        <title>A Catalog of Tens of Thousands of Viruses from Human Metagenomes Reveals Hidden Associations with Chronic Diseases.</title>
        <authorList>
            <person name="Tisza M.J."/>
            <person name="Buck C.B."/>
        </authorList>
    </citation>
    <scope>NUCLEOTIDE SEQUENCE</scope>
    <source>
        <strain evidence="2">Ct5hB2</strain>
    </source>
</reference>
<dbReference type="PIRSF" id="PIRSF016624">
    <property type="entry name" value="Mu_prophg_I"/>
    <property type="match status" value="1"/>
</dbReference>
<feature type="region of interest" description="Disordered" evidence="1">
    <location>
        <begin position="184"/>
        <end position="214"/>
    </location>
</feature>
<evidence type="ECO:0000256" key="1">
    <source>
        <dbReference type="SAM" id="MobiDB-lite"/>
    </source>
</evidence>
<dbReference type="EMBL" id="BK015093">
    <property type="protein sequence ID" value="DAD90708.1"/>
    <property type="molecule type" value="Genomic_DNA"/>
</dbReference>
<organism evidence="2">
    <name type="scientific">Myoviridae sp. ct5hB2</name>
    <dbReference type="NCBI Taxonomy" id="2826614"/>
    <lineage>
        <taxon>Viruses</taxon>
        <taxon>Duplodnaviria</taxon>
        <taxon>Heunggongvirae</taxon>
        <taxon>Uroviricota</taxon>
        <taxon>Caudoviricetes</taxon>
    </lineage>
</organism>
<accession>A0A8S5N8C0</accession>
<protein>
    <recommendedName>
        <fullName evidence="3">Mu-like prophage I protein</fullName>
    </recommendedName>
</protein>
<evidence type="ECO:0008006" key="3">
    <source>
        <dbReference type="Google" id="ProtNLM"/>
    </source>
</evidence>
<proteinExistence type="predicted"/>
<dbReference type="Pfam" id="PF10123">
    <property type="entry name" value="Mu-like_Pro"/>
    <property type="match status" value="1"/>
</dbReference>
<evidence type="ECO:0000313" key="2">
    <source>
        <dbReference type="EMBL" id="DAD90708.1"/>
    </source>
</evidence>
<name>A0A8S5N8C0_9CAUD</name>
<dbReference type="InterPro" id="IPR012106">
    <property type="entry name" value="Phage_Mu_Gp1"/>
</dbReference>